<dbReference type="EMBL" id="CAJOBA010061433">
    <property type="protein sequence ID" value="CAF4331046.1"/>
    <property type="molecule type" value="Genomic_DNA"/>
</dbReference>
<accession>A0A8S2FS11</accession>
<evidence type="ECO:0000256" key="1">
    <source>
        <dbReference type="SAM" id="Phobius"/>
    </source>
</evidence>
<keyword evidence="1" id="KW-0812">Transmembrane</keyword>
<organism evidence="3 5">
    <name type="scientific">Didymodactylos carnosus</name>
    <dbReference type="NCBI Taxonomy" id="1234261"/>
    <lineage>
        <taxon>Eukaryota</taxon>
        <taxon>Metazoa</taxon>
        <taxon>Spiralia</taxon>
        <taxon>Gnathifera</taxon>
        <taxon>Rotifera</taxon>
        <taxon>Eurotatoria</taxon>
        <taxon>Bdelloidea</taxon>
        <taxon>Philodinida</taxon>
        <taxon>Philodinidae</taxon>
        <taxon>Didymodactylos</taxon>
    </lineage>
</organism>
<reference evidence="3" key="1">
    <citation type="submission" date="2021-02" db="EMBL/GenBank/DDBJ databases">
        <authorList>
            <person name="Nowell W R."/>
        </authorList>
    </citation>
    <scope>NUCLEOTIDE SEQUENCE</scope>
</reference>
<feature type="transmembrane region" description="Helical" evidence="1">
    <location>
        <begin position="77"/>
        <end position="96"/>
    </location>
</feature>
<name>A0A8S2FS11_9BILA</name>
<keyword evidence="1" id="KW-0472">Membrane</keyword>
<feature type="transmembrane region" description="Helical" evidence="1">
    <location>
        <begin position="28"/>
        <end position="45"/>
    </location>
</feature>
<dbReference type="Proteomes" id="UP000682733">
    <property type="component" value="Unassembled WGS sequence"/>
</dbReference>
<dbReference type="AlphaFoldDB" id="A0A8S2FS11"/>
<proteinExistence type="predicted"/>
<keyword evidence="1" id="KW-1133">Transmembrane helix</keyword>
<evidence type="ECO:0000313" key="4">
    <source>
        <dbReference type="EMBL" id="CAF4331046.1"/>
    </source>
</evidence>
<evidence type="ECO:0000256" key="2">
    <source>
        <dbReference type="SAM" id="SignalP"/>
    </source>
</evidence>
<evidence type="ECO:0000313" key="5">
    <source>
        <dbReference type="Proteomes" id="UP000677228"/>
    </source>
</evidence>
<sequence length="115" mass="12777">LFCFISFICLVTTLKCGANHTFLASVCWLVIVMQTLIVTSFLFRLKNKFPGVDFELLIASSITIHYCKFPGQIGGGVMGILAFFLIAGDAVVIFLARRDENINDNNNNTNINIVR</sequence>
<feature type="chain" id="PRO_5036273531" evidence="2">
    <location>
        <begin position="19"/>
        <end position="115"/>
    </location>
</feature>
<keyword evidence="2" id="KW-0732">Signal</keyword>
<feature type="non-terminal residue" evidence="3">
    <location>
        <position position="1"/>
    </location>
</feature>
<feature type="signal peptide" evidence="2">
    <location>
        <begin position="1"/>
        <end position="18"/>
    </location>
</feature>
<protein>
    <submittedName>
        <fullName evidence="3">Uncharacterized protein</fullName>
    </submittedName>
</protein>
<dbReference type="Proteomes" id="UP000677228">
    <property type="component" value="Unassembled WGS sequence"/>
</dbReference>
<dbReference type="EMBL" id="CAJNOK010039087">
    <property type="protein sequence ID" value="CAF1542461.1"/>
    <property type="molecule type" value="Genomic_DNA"/>
</dbReference>
<comment type="caution">
    <text evidence="3">The sequence shown here is derived from an EMBL/GenBank/DDBJ whole genome shotgun (WGS) entry which is preliminary data.</text>
</comment>
<evidence type="ECO:0000313" key="3">
    <source>
        <dbReference type="EMBL" id="CAF1542461.1"/>
    </source>
</evidence>
<gene>
    <name evidence="3" type="ORF">OVA965_LOCUS38855</name>
    <name evidence="4" type="ORF">TMI583_LOCUS40078</name>
</gene>